<comment type="caution">
    <text evidence="9">The sequence shown here is derived from an EMBL/GenBank/DDBJ whole genome shotgun (WGS) entry which is preliminary data.</text>
</comment>
<dbReference type="RefSeq" id="WP_263735214.1">
    <property type="nucleotide sequence ID" value="NZ_JAOWKY010000003.1"/>
</dbReference>
<gene>
    <name evidence="9" type="ORF">OEW28_13070</name>
</gene>
<feature type="transmembrane region" description="Helical" evidence="8">
    <location>
        <begin position="196"/>
        <end position="217"/>
    </location>
</feature>
<feature type="transmembrane region" description="Helical" evidence="8">
    <location>
        <begin position="375"/>
        <end position="393"/>
    </location>
</feature>
<feature type="transmembrane region" description="Helical" evidence="8">
    <location>
        <begin position="405"/>
        <end position="424"/>
    </location>
</feature>
<comment type="subcellular location">
    <subcellularLocation>
        <location evidence="1">Cell membrane</location>
        <topology evidence="1">Multi-pass membrane protein</topology>
    </subcellularLocation>
</comment>
<feature type="transmembrane region" description="Helical" evidence="8">
    <location>
        <begin position="223"/>
        <end position="247"/>
    </location>
</feature>
<evidence type="ECO:0000256" key="4">
    <source>
        <dbReference type="ARBA" id="ARBA00022692"/>
    </source>
</evidence>
<keyword evidence="3" id="KW-0808">Transferase</keyword>
<proteinExistence type="inferred from homology"/>
<keyword evidence="10" id="KW-1185">Reference proteome</keyword>
<evidence type="ECO:0000256" key="6">
    <source>
        <dbReference type="ARBA" id="ARBA00023136"/>
    </source>
</evidence>
<protein>
    <submittedName>
        <fullName evidence="9">DUF2029 domain-containing protein</fullName>
    </submittedName>
</protein>
<keyword evidence="6 8" id="KW-0472">Membrane</keyword>
<name>A0ABT2ZEN8_9RHOB</name>
<sequence length="434" mass="47292">MIPTQPHQTEGRRANDLRLCYLLLALWFALALIQHWNNPSSDLAPLYMAGHFLAEGRPDLVYAAPPAFFGGTPSAWEPTLAAMGNPWPHAFPYIYPPIWAKLMSFVTPHIGPVTFTKAVMALHAALMAAGVAVAARIARPAGMRPLIWVLISIALLETSVFSETALHFNQPQITVMFLTLLAFERLQAGRERTAGLLLGVAAAIKILPGVFLLLLLFERRWRAAATFALTVASLVALSFLLAGPALHADFLKAFDRIEGTLPAVPSNASVHVSILLLLEHAGLVTLPLTDAGAFLSREDFPALPLVTWGARLAFLAALALFARRLWPLEPRLRLARGLLVLSILIALFSPVGWLHYYVISLLLLPQLAVLAPPRIAALSLVVFGAISSSTLYIQSVLSFGLDWTFMNISVAALWFAVLLLVWRFSGKEQAARSA</sequence>
<feature type="transmembrane region" description="Helical" evidence="8">
    <location>
        <begin position="19"/>
        <end position="36"/>
    </location>
</feature>
<keyword evidence="4 8" id="KW-0812">Transmembrane</keyword>
<dbReference type="InterPro" id="IPR018584">
    <property type="entry name" value="GT87"/>
</dbReference>
<dbReference type="Pfam" id="PF09594">
    <property type="entry name" value="GT87"/>
    <property type="match status" value="1"/>
</dbReference>
<comment type="similarity">
    <text evidence="7">Belongs to the glycosyltransferase 87 family.</text>
</comment>
<evidence type="ECO:0000256" key="2">
    <source>
        <dbReference type="ARBA" id="ARBA00022475"/>
    </source>
</evidence>
<dbReference type="Proteomes" id="UP001652542">
    <property type="component" value="Unassembled WGS sequence"/>
</dbReference>
<evidence type="ECO:0000313" key="9">
    <source>
        <dbReference type="EMBL" id="MCV2869560.1"/>
    </source>
</evidence>
<feature type="transmembrane region" description="Helical" evidence="8">
    <location>
        <begin position="308"/>
        <end position="326"/>
    </location>
</feature>
<evidence type="ECO:0000313" key="10">
    <source>
        <dbReference type="Proteomes" id="UP001652542"/>
    </source>
</evidence>
<dbReference type="EMBL" id="JAOWKY010000003">
    <property type="protein sequence ID" value="MCV2869560.1"/>
    <property type="molecule type" value="Genomic_DNA"/>
</dbReference>
<keyword evidence="2" id="KW-1003">Cell membrane</keyword>
<evidence type="ECO:0000256" key="3">
    <source>
        <dbReference type="ARBA" id="ARBA00022679"/>
    </source>
</evidence>
<keyword evidence="5 8" id="KW-1133">Transmembrane helix</keyword>
<feature type="transmembrane region" description="Helical" evidence="8">
    <location>
        <begin position="145"/>
        <end position="162"/>
    </location>
</feature>
<accession>A0ABT2ZEN8</accession>
<feature type="transmembrane region" description="Helical" evidence="8">
    <location>
        <begin position="338"/>
        <end position="363"/>
    </location>
</feature>
<feature type="transmembrane region" description="Helical" evidence="8">
    <location>
        <begin position="118"/>
        <end position="138"/>
    </location>
</feature>
<evidence type="ECO:0000256" key="1">
    <source>
        <dbReference type="ARBA" id="ARBA00004651"/>
    </source>
</evidence>
<evidence type="ECO:0000256" key="5">
    <source>
        <dbReference type="ARBA" id="ARBA00022989"/>
    </source>
</evidence>
<reference evidence="9 10" key="1">
    <citation type="submission" date="2022-10" db="EMBL/GenBank/DDBJ databases">
        <title>Defluviimonas sp. nov., isolated from ocean surface water.</title>
        <authorList>
            <person name="He W."/>
            <person name="Wang L."/>
            <person name="Zhang D.-F."/>
        </authorList>
    </citation>
    <scope>NUCLEOTIDE SEQUENCE [LARGE SCALE GENOMIC DNA]</scope>
    <source>
        <strain evidence="9 10">WL0002</strain>
    </source>
</reference>
<evidence type="ECO:0000256" key="8">
    <source>
        <dbReference type="SAM" id="Phobius"/>
    </source>
</evidence>
<evidence type="ECO:0000256" key="7">
    <source>
        <dbReference type="ARBA" id="ARBA00024033"/>
    </source>
</evidence>
<organism evidence="9 10">
    <name type="scientific">Albidovulum marisflavi</name>
    <dbReference type="NCBI Taxonomy" id="2984159"/>
    <lineage>
        <taxon>Bacteria</taxon>
        <taxon>Pseudomonadati</taxon>
        <taxon>Pseudomonadota</taxon>
        <taxon>Alphaproteobacteria</taxon>
        <taxon>Rhodobacterales</taxon>
        <taxon>Paracoccaceae</taxon>
        <taxon>Albidovulum</taxon>
    </lineage>
</organism>